<dbReference type="WBParaSite" id="PSAMB.scaffold9553size4848.g32536.t1">
    <property type="protein sequence ID" value="PSAMB.scaffold9553size4848.g32536.t1"/>
    <property type="gene ID" value="PSAMB.scaffold9553size4848.g32536"/>
</dbReference>
<reference evidence="2" key="1">
    <citation type="submission" date="2022-11" db="UniProtKB">
        <authorList>
            <consortium name="WormBaseParasite"/>
        </authorList>
    </citation>
    <scope>IDENTIFICATION</scope>
</reference>
<sequence>TPAVEQWTADLAKEYMRSLMSGQQRLYFRKFAHFYNMNAHRPASEMRDALDAFKEFDTAVRGSISREQLEDAPKHKFDWLANVLESRRKGVPARDEL</sequence>
<proteinExistence type="predicted"/>
<dbReference type="Proteomes" id="UP000887566">
    <property type="component" value="Unplaced"/>
</dbReference>
<accession>A0A914XMG7</accession>
<organism evidence="1 2">
    <name type="scientific">Plectus sambesii</name>
    <dbReference type="NCBI Taxonomy" id="2011161"/>
    <lineage>
        <taxon>Eukaryota</taxon>
        <taxon>Metazoa</taxon>
        <taxon>Ecdysozoa</taxon>
        <taxon>Nematoda</taxon>
        <taxon>Chromadorea</taxon>
        <taxon>Plectida</taxon>
        <taxon>Plectina</taxon>
        <taxon>Plectoidea</taxon>
        <taxon>Plectidae</taxon>
        <taxon>Plectus</taxon>
    </lineage>
</organism>
<evidence type="ECO:0000313" key="2">
    <source>
        <dbReference type="WBParaSite" id="PSAMB.scaffold9553size4848.g32536.t1"/>
    </source>
</evidence>
<name>A0A914XMG7_9BILA</name>
<keyword evidence="1" id="KW-1185">Reference proteome</keyword>
<evidence type="ECO:0000313" key="1">
    <source>
        <dbReference type="Proteomes" id="UP000887566"/>
    </source>
</evidence>
<dbReference type="AlphaFoldDB" id="A0A914XMG7"/>
<protein>
    <submittedName>
        <fullName evidence="2">EF-hand domain-containing protein</fullName>
    </submittedName>
</protein>